<dbReference type="AlphaFoldDB" id="A0A9J6PB83"/>
<sequence length="146" mass="16611">MSGHDARAAKLGAYARLFETLSPETLGTLDTLCAPDIHFTDPFNDVRGVEAYKRILAHMFEDTENPRFEVLDQALTARAGYIRWVFRFRALGRDWEIPGMSEVEIDAGGRIVRHLDHWDSGAEFYAKLPLIGPLVRVVRRRLALKT</sequence>
<organism evidence="2 3">
    <name type="scientific">Futiania mangrovi</name>
    <dbReference type="NCBI Taxonomy" id="2959716"/>
    <lineage>
        <taxon>Bacteria</taxon>
        <taxon>Pseudomonadati</taxon>
        <taxon>Pseudomonadota</taxon>
        <taxon>Alphaproteobacteria</taxon>
        <taxon>Futianiales</taxon>
        <taxon>Futianiaceae</taxon>
        <taxon>Futiania</taxon>
    </lineage>
</organism>
<dbReference type="InterPro" id="IPR032710">
    <property type="entry name" value="NTF2-like_dom_sf"/>
</dbReference>
<evidence type="ECO:0000313" key="3">
    <source>
        <dbReference type="Proteomes" id="UP001055804"/>
    </source>
</evidence>
<reference evidence="2" key="1">
    <citation type="submission" date="2022-06" db="EMBL/GenBank/DDBJ databases">
        <title>Isolation and Genomics of Futiania mangrovii gen. nov., sp. nov., a Rare and Metabolically-versatile member in the Class Alphaproteobacteria.</title>
        <authorList>
            <person name="Liu L."/>
            <person name="Huang W.-C."/>
            <person name="Pan J."/>
            <person name="Li J."/>
            <person name="Huang Y."/>
            <person name="Du H."/>
            <person name="Liu Y."/>
            <person name="Li M."/>
        </authorList>
    </citation>
    <scope>NUCLEOTIDE SEQUENCE</scope>
    <source>
        <strain evidence="2">FT118</strain>
    </source>
</reference>
<name>A0A9J6PB83_9PROT</name>
<dbReference type="RefSeq" id="WP_269331655.1">
    <property type="nucleotide sequence ID" value="NZ_JAMZFT010000001.1"/>
</dbReference>
<comment type="caution">
    <text evidence="2">The sequence shown here is derived from an EMBL/GenBank/DDBJ whole genome shotgun (WGS) entry which is preliminary data.</text>
</comment>
<dbReference type="Gene3D" id="3.10.450.50">
    <property type="match status" value="1"/>
</dbReference>
<dbReference type="Proteomes" id="UP001055804">
    <property type="component" value="Unassembled WGS sequence"/>
</dbReference>
<gene>
    <name evidence="2" type="ORF">NJQ99_04800</name>
</gene>
<dbReference type="Pfam" id="PF12680">
    <property type="entry name" value="SnoaL_2"/>
    <property type="match status" value="1"/>
</dbReference>
<proteinExistence type="predicted"/>
<keyword evidence="3" id="KW-1185">Reference proteome</keyword>
<evidence type="ECO:0000259" key="1">
    <source>
        <dbReference type="Pfam" id="PF12680"/>
    </source>
</evidence>
<evidence type="ECO:0000313" key="2">
    <source>
        <dbReference type="EMBL" id="MCP1335721.1"/>
    </source>
</evidence>
<protein>
    <submittedName>
        <fullName evidence="2">Nuclear transport factor 2 family protein</fullName>
    </submittedName>
</protein>
<dbReference type="InterPro" id="IPR037401">
    <property type="entry name" value="SnoaL-like"/>
</dbReference>
<accession>A0A9J6PB83</accession>
<dbReference type="EMBL" id="JAMZFT010000001">
    <property type="protein sequence ID" value="MCP1335721.1"/>
    <property type="molecule type" value="Genomic_DNA"/>
</dbReference>
<dbReference type="SUPFAM" id="SSF54427">
    <property type="entry name" value="NTF2-like"/>
    <property type="match status" value="1"/>
</dbReference>
<feature type="domain" description="SnoaL-like" evidence="1">
    <location>
        <begin position="15"/>
        <end position="114"/>
    </location>
</feature>